<sequence>DVWLNVLLHPQALQVKGRSRVCVRACFSRSLLLIALYPHPASGQIYFPECWCPHLACRFLGVVAQLACSGLAGESKIYSRAASAPSPSSPTPI</sequence>
<organism evidence="1 2">
    <name type="scientific">Streblomastix strix</name>
    <dbReference type="NCBI Taxonomy" id="222440"/>
    <lineage>
        <taxon>Eukaryota</taxon>
        <taxon>Metamonada</taxon>
        <taxon>Preaxostyla</taxon>
        <taxon>Oxymonadida</taxon>
        <taxon>Streblomastigidae</taxon>
        <taxon>Streblomastix</taxon>
    </lineage>
</organism>
<reference evidence="1 2" key="1">
    <citation type="submission" date="2019-03" db="EMBL/GenBank/DDBJ databases">
        <title>Single cell metagenomics reveals metabolic interactions within the superorganism composed of flagellate Streblomastix strix and complex community of Bacteroidetes bacteria on its surface.</title>
        <authorList>
            <person name="Treitli S.C."/>
            <person name="Kolisko M."/>
            <person name="Husnik F."/>
            <person name="Keeling P."/>
            <person name="Hampl V."/>
        </authorList>
    </citation>
    <scope>NUCLEOTIDE SEQUENCE [LARGE SCALE GENOMIC DNA]</scope>
    <source>
        <strain evidence="1">ST1C</strain>
    </source>
</reference>
<comment type="caution">
    <text evidence="1">The sequence shown here is derived from an EMBL/GenBank/DDBJ whole genome shotgun (WGS) entry which is preliminary data.</text>
</comment>
<dbReference type="AlphaFoldDB" id="A0A5J4WF08"/>
<dbReference type="Proteomes" id="UP000324800">
    <property type="component" value="Unassembled WGS sequence"/>
</dbReference>
<name>A0A5J4WF08_9EUKA</name>
<accession>A0A5J4WF08</accession>
<evidence type="ECO:0000313" key="2">
    <source>
        <dbReference type="Proteomes" id="UP000324800"/>
    </source>
</evidence>
<evidence type="ECO:0000313" key="1">
    <source>
        <dbReference type="EMBL" id="KAA6393574.1"/>
    </source>
</evidence>
<proteinExistence type="predicted"/>
<dbReference type="EMBL" id="SNRW01002194">
    <property type="protein sequence ID" value="KAA6393574.1"/>
    <property type="molecule type" value="Genomic_DNA"/>
</dbReference>
<protein>
    <submittedName>
        <fullName evidence="1">Uncharacterized protein</fullName>
    </submittedName>
</protein>
<gene>
    <name evidence="1" type="ORF">EZS28_010894</name>
</gene>
<feature type="non-terminal residue" evidence="1">
    <location>
        <position position="1"/>
    </location>
</feature>